<feature type="signal peptide" evidence="1">
    <location>
        <begin position="1"/>
        <end position="17"/>
    </location>
</feature>
<dbReference type="OrthoDB" id="4695420at2759"/>
<accession>A0A136J8Q3</accession>
<protein>
    <submittedName>
        <fullName evidence="2">Uncharacterized protein</fullName>
    </submittedName>
</protein>
<evidence type="ECO:0000313" key="2">
    <source>
        <dbReference type="EMBL" id="KXJ93557.1"/>
    </source>
</evidence>
<sequence>MRLLHLGLASLICVAQAAEYALDPACDDTIAPGTRDGIVRGVQEAIDLAENALQVIAQHEDDPYVQNLITYLYGVDDRPQILARVTGQPDNIDVCSWFIKMAAAEGWPLIDRARIERVRPREFTDELREDERPVDKIKTLGFTMLHEASV</sequence>
<evidence type="ECO:0000256" key="1">
    <source>
        <dbReference type="SAM" id="SignalP"/>
    </source>
</evidence>
<dbReference type="EMBL" id="KQ964248">
    <property type="protein sequence ID" value="KXJ93557.1"/>
    <property type="molecule type" value="Genomic_DNA"/>
</dbReference>
<reference evidence="3" key="1">
    <citation type="submission" date="2016-02" db="EMBL/GenBank/DDBJ databases">
        <title>Draft genome sequence of Microdochium bolleyi, a fungal endophyte of beachgrass.</title>
        <authorList>
            <consortium name="DOE Joint Genome Institute"/>
            <person name="David A.S."/>
            <person name="May G."/>
            <person name="Haridas S."/>
            <person name="Lim J."/>
            <person name="Wang M."/>
            <person name="Labutti K."/>
            <person name="Lipzen A."/>
            <person name="Barry K."/>
            <person name="Grigoriev I.V."/>
        </authorList>
    </citation>
    <scope>NUCLEOTIDE SEQUENCE [LARGE SCALE GENOMIC DNA]</scope>
    <source>
        <strain evidence="3">J235TASD1</strain>
    </source>
</reference>
<dbReference type="AlphaFoldDB" id="A0A136J8Q3"/>
<gene>
    <name evidence="2" type="ORF">Micbo1qcDRAFT_203625</name>
</gene>
<feature type="chain" id="PRO_5007293582" evidence="1">
    <location>
        <begin position="18"/>
        <end position="150"/>
    </location>
</feature>
<dbReference type="Proteomes" id="UP000070501">
    <property type="component" value="Unassembled WGS sequence"/>
</dbReference>
<dbReference type="InParanoid" id="A0A136J8Q3"/>
<organism evidence="2 3">
    <name type="scientific">Microdochium bolleyi</name>
    <dbReference type="NCBI Taxonomy" id="196109"/>
    <lineage>
        <taxon>Eukaryota</taxon>
        <taxon>Fungi</taxon>
        <taxon>Dikarya</taxon>
        <taxon>Ascomycota</taxon>
        <taxon>Pezizomycotina</taxon>
        <taxon>Sordariomycetes</taxon>
        <taxon>Xylariomycetidae</taxon>
        <taxon>Xylariales</taxon>
        <taxon>Microdochiaceae</taxon>
        <taxon>Microdochium</taxon>
    </lineage>
</organism>
<evidence type="ECO:0000313" key="3">
    <source>
        <dbReference type="Proteomes" id="UP000070501"/>
    </source>
</evidence>
<proteinExistence type="predicted"/>
<keyword evidence="1" id="KW-0732">Signal</keyword>
<name>A0A136J8Q3_9PEZI</name>
<keyword evidence="3" id="KW-1185">Reference proteome</keyword>